<dbReference type="Proteomes" id="UP000828236">
    <property type="component" value="Unassembled WGS sequence"/>
</dbReference>
<comment type="caution">
    <text evidence="10">The sequence shown here is derived from an EMBL/GenBank/DDBJ whole genome shotgun (WGS) entry which is preliminary data.</text>
</comment>
<dbReference type="InterPro" id="IPR001810">
    <property type="entry name" value="F-box_dom"/>
</dbReference>
<proteinExistence type="predicted"/>
<evidence type="ECO:0000256" key="4">
    <source>
        <dbReference type="ARBA" id="ARBA00022833"/>
    </source>
</evidence>
<dbReference type="SUPFAM" id="SSF49599">
    <property type="entry name" value="TRAF domain-like"/>
    <property type="match status" value="1"/>
</dbReference>
<dbReference type="PANTHER" id="PTHR15933">
    <property type="entry name" value="PROTEIN CBG16327"/>
    <property type="match status" value="1"/>
</dbReference>
<evidence type="ECO:0000256" key="1">
    <source>
        <dbReference type="ARBA" id="ARBA00022723"/>
    </source>
</evidence>
<dbReference type="AlphaFoldDB" id="A0A922I457"/>
<accession>A0A922I457</accession>
<feature type="zinc finger region" description="TRAF-type" evidence="5">
    <location>
        <begin position="162"/>
        <end position="205"/>
    </location>
</feature>
<dbReference type="Pfam" id="PF15965">
    <property type="entry name" value="zf-TRAF_2"/>
    <property type="match status" value="1"/>
</dbReference>
<evidence type="ECO:0000256" key="5">
    <source>
        <dbReference type="PROSITE-ProRule" id="PRU00207"/>
    </source>
</evidence>
<evidence type="ECO:0000259" key="7">
    <source>
        <dbReference type="PROSITE" id="PS50145"/>
    </source>
</evidence>
<organism evidence="10 11">
    <name type="scientific">Dermatophagoides farinae</name>
    <name type="common">American house dust mite</name>
    <dbReference type="NCBI Taxonomy" id="6954"/>
    <lineage>
        <taxon>Eukaryota</taxon>
        <taxon>Metazoa</taxon>
        <taxon>Ecdysozoa</taxon>
        <taxon>Arthropoda</taxon>
        <taxon>Chelicerata</taxon>
        <taxon>Arachnida</taxon>
        <taxon>Acari</taxon>
        <taxon>Acariformes</taxon>
        <taxon>Sarcoptiformes</taxon>
        <taxon>Astigmata</taxon>
        <taxon>Psoroptidia</taxon>
        <taxon>Analgoidea</taxon>
        <taxon>Pyroglyphidae</taxon>
        <taxon>Dermatophagoidinae</taxon>
        <taxon>Dermatophagoides</taxon>
    </lineage>
</organism>
<dbReference type="InterPro" id="IPR001293">
    <property type="entry name" value="Znf_TRAF"/>
</dbReference>
<evidence type="ECO:0000313" key="11">
    <source>
        <dbReference type="Proteomes" id="UP000790347"/>
    </source>
</evidence>
<protein>
    <submittedName>
        <fullName evidence="9">F-box domain containing protein 2</fullName>
    </submittedName>
    <submittedName>
        <fullName evidence="10">TRAF-like zinc-finger</fullName>
    </submittedName>
</protein>
<dbReference type="SMART" id="SM00256">
    <property type="entry name" value="FBOX"/>
    <property type="match status" value="1"/>
</dbReference>
<evidence type="ECO:0000256" key="6">
    <source>
        <dbReference type="SAM" id="MobiDB-lite"/>
    </source>
</evidence>
<evidence type="ECO:0000313" key="10">
    <source>
        <dbReference type="EMBL" id="KAH9521884.1"/>
    </source>
</evidence>
<feature type="domain" description="TRAF-type" evidence="7">
    <location>
        <begin position="162"/>
        <end position="205"/>
    </location>
</feature>
<dbReference type="InterPro" id="IPR031890">
    <property type="entry name" value="Fbxo30/Fbxo40"/>
</dbReference>
<dbReference type="PROSITE" id="PS50181">
    <property type="entry name" value="FBOX"/>
    <property type="match status" value="1"/>
</dbReference>
<dbReference type="GO" id="GO:0008270">
    <property type="term" value="F:zinc ion binding"/>
    <property type="evidence" value="ECO:0007669"/>
    <property type="project" value="UniProtKB-KW"/>
</dbReference>
<dbReference type="PROSITE" id="PS50145">
    <property type="entry name" value="ZF_TRAF"/>
    <property type="match status" value="1"/>
</dbReference>
<keyword evidence="4 5" id="KW-0862">Zinc</keyword>
<dbReference type="EMBL" id="SDOV01000007">
    <property type="protein sequence ID" value="KAH7639470.1"/>
    <property type="molecule type" value="Genomic_DNA"/>
</dbReference>
<gene>
    <name evidence="10" type="primary">FBXO30</name>
    <name evidence="10" type="ORF">DERF_005506</name>
    <name evidence="9" type="ORF">HUG17_3503</name>
</gene>
<evidence type="ECO:0000259" key="8">
    <source>
        <dbReference type="PROSITE" id="PS50181"/>
    </source>
</evidence>
<keyword evidence="1 5" id="KW-0479">Metal-binding</keyword>
<dbReference type="Proteomes" id="UP000790347">
    <property type="component" value="Unassembled WGS sequence"/>
</dbReference>
<feature type="compositionally biased region" description="Low complexity" evidence="6">
    <location>
        <begin position="656"/>
        <end position="666"/>
    </location>
</feature>
<keyword evidence="11" id="KW-1185">Reference proteome</keyword>
<name>A0A922I457_DERFA</name>
<dbReference type="SUPFAM" id="SSF81383">
    <property type="entry name" value="F-box domain"/>
    <property type="match status" value="1"/>
</dbReference>
<feature type="compositionally biased region" description="Polar residues" evidence="6">
    <location>
        <begin position="419"/>
        <end position="428"/>
    </location>
</feature>
<sequence length="921" mass="105885">MKTSTSNTAIDVVATSSDQIDHVKSIINQSSMDLQQQEQLNRSSFNLFKHRNRLKSFSHIHSHCFHCIRPLKCIRMPVSFNEAYQLSMEEKYSMILDVDYYCDDDDNRIKDHHRQQQRLQQLSNGGYDRNEDENNAIEFCPVVRCTNRQCGMVMHYCKMKEHFLLCHYQMVPCINSHYGCPYTVLRGQMSQHLVDQCPANVVHCSAEWNRMPLYSSEKSPTTQSFCSPHSLNIHNLDVALALRDQRMLKQLWSASRQMKRIMRGRLSTHPAVPIKPYIGIRTFREFRSTTNNNAQNSTTTNNIIITTTTDDPSINNISNNNNNSNQLSYYCDNNIEEEKYLNYAAKLVEHAYKESLVEILRQTAQYYRRIYMESSHDYRQQQEQSRKKSNSICSHQMFSKCNSNQIKGNNNINDDESNHPTTSTNSPQLLSPTLAIQQSYPSSSSINLPIITDADKQFMAEMIKMKAEKEQSKTEKAQSKECMNQRKKVQSQPPPVPPPVPKCNTLSLEISIRSYAFYQPKPRAMYTFRCGLDFRKDELAAHSRDIHGDIHGGLDGWIEYRCPLFYNGCTFVHRRLWPRLSQNEPPYVDQWNRQQTTIVYNESLETFACCSINKDHDDVRSNCTTNVSLDRCDDDDLLMNDDNRRNELLFNHQQPSSTSSISLESSSFDDDNNHHPFISARKSRANAAATSGDSINSTSHSSSSYSLLYSNNNSSVPLLLMSGKSGINGGIAVTTTTTTTTTSTTTANTSSSCTSSRKSSDSNILYFSLNNLPVELLQNICKYLDGFSLNNLSFVSKRMRMVVQSFVKKKGYVVLQWKRFEMEKGKFQWRVVYKKWLFSTAMQPIRSWRLDSDNVMAHHLQVCPFYERNIRTEPFRICEFDPSVLPINSSAVLDNNNGANGIKESPRRKRIGCNHKVTMMK</sequence>
<evidence type="ECO:0000256" key="3">
    <source>
        <dbReference type="ARBA" id="ARBA00022786"/>
    </source>
</evidence>
<dbReference type="PANTHER" id="PTHR15933:SF20">
    <property type="entry name" value="F-BOX DOMAIN-CONTAINING PROTEIN"/>
    <property type="match status" value="1"/>
</dbReference>
<reference evidence="10" key="4">
    <citation type="journal article" date="2022" name="Res Sq">
        <title>Comparative Genomics Reveals Insights into the Divergent Evolution of Astigmatic Mites and Household Pest Adaptations.</title>
        <authorList>
            <person name="Xiong Q."/>
            <person name="Wan A.T.-Y."/>
            <person name="Liu X.-Y."/>
            <person name="Fung C.S.-H."/>
            <person name="Xiao X."/>
            <person name="Malainual N."/>
            <person name="Hou J."/>
            <person name="Wang L."/>
            <person name="Wang M."/>
            <person name="Yang K."/>
            <person name="Cui Y."/>
            <person name="Leung E."/>
            <person name="Nong W."/>
            <person name="Shin S.-K."/>
            <person name="Au S."/>
            <person name="Jeong K.Y."/>
            <person name="Chew F.T."/>
            <person name="Hui J."/>
            <person name="Leung T.F."/>
            <person name="Tungtrongchitr A."/>
            <person name="Zhong N."/>
            <person name="Liu Z."/>
            <person name="Tsui S."/>
        </authorList>
    </citation>
    <scope>NUCLEOTIDE SEQUENCE</scope>
    <source>
        <strain evidence="10">Derf</strain>
        <tissue evidence="10">Whole organism</tissue>
    </source>
</reference>
<reference evidence="9" key="3">
    <citation type="journal article" date="2021" name="World Allergy Organ. J.">
        <title>Chromosome-level assembly of Dermatophagoides farinae genome and transcriptome reveals two novel allergens Der f 37 and Der f 39.</title>
        <authorList>
            <person name="Chen J."/>
            <person name="Cai Z."/>
            <person name="Fan D."/>
            <person name="Hu J."/>
            <person name="Hou Y."/>
            <person name="He Y."/>
            <person name="Zhang Z."/>
            <person name="Zhao Z."/>
            <person name="Gao P."/>
            <person name="Hu W."/>
            <person name="Sun J."/>
            <person name="Li J."/>
            <person name="Ji K."/>
        </authorList>
    </citation>
    <scope>NUCLEOTIDE SEQUENCE</scope>
    <source>
        <strain evidence="9">JKM2019</strain>
    </source>
</reference>
<evidence type="ECO:0000256" key="2">
    <source>
        <dbReference type="ARBA" id="ARBA00022771"/>
    </source>
</evidence>
<reference evidence="10" key="1">
    <citation type="submission" date="2013-05" db="EMBL/GenBank/DDBJ databases">
        <authorList>
            <person name="Yim A.K.Y."/>
            <person name="Chan T.F."/>
            <person name="Ji K.M."/>
            <person name="Liu X.Y."/>
            <person name="Zhou J.W."/>
            <person name="Li R.Q."/>
            <person name="Yang K.Y."/>
            <person name="Li J."/>
            <person name="Li M."/>
            <person name="Law P.T.W."/>
            <person name="Wu Y.L."/>
            <person name="Cai Z.L."/>
            <person name="Qin H."/>
            <person name="Bao Y."/>
            <person name="Leung R.K.K."/>
            <person name="Ng P.K.S."/>
            <person name="Zou J."/>
            <person name="Zhong X.J."/>
            <person name="Ran P.X."/>
            <person name="Zhong N.S."/>
            <person name="Liu Z.G."/>
            <person name="Tsui S.K.W."/>
        </authorList>
    </citation>
    <scope>NUCLEOTIDE SEQUENCE</scope>
    <source>
        <strain evidence="10">Derf</strain>
        <tissue evidence="10">Whole organism</tissue>
    </source>
</reference>
<keyword evidence="2 5" id="KW-0863">Zinc-finger</keyword>
<dbReference type="InterPro" id="IPR036047">
    <property type="entry name" value="F-box-like_dom_sf"/>
</dbReference>
<reference evidence="9" key="2">
    <citation type="submission" date="2020-06" db="EMBL/GenBank/DDBJ databases">
        <authorList>
            <person name="Ji K."/>
            <person name="Li J."/>
        </authorList>
    </citation>
    <scope>NUCLEOTIDE SEQUENCE</scope>
    <source>
        <strain evidence="9">JKM2019</strain>
        <tissue evidence="9">Whole body</tissue>
    </source>
</reference>
<feature type="domain" description="F-box" evidence="8">
    <location>
        <begin position="766"/>
        <end position="820"/>
    </location>
</feature>
<dbReference type="InterPro" id="IPR043013">
    <property type="entry name" value="Znf_TRAF_N"/>
</dbReference>
<dbReference type="GO" id="GO:0061630">
    <property type="term" value="F:ubiquitin protein ligase activity"/>
    <property type="evidence" value="ECO:0007669"/>
    <property type="project" value="InterPro"/>
</dbReference>
<keyword evidence="3" id="KW-0833">Ubl conjugation pathway</keyword>
<feature type="region of interest" description="Disordered" evidence="6">
    <location>
        <begin position="650"/>
        <end position="677"/>
    </location>
</feature>
<dbReference type="Gene3D" id="1.20.1280.50">
    <property type="match status" value="1"/>
</dbReference>
<dbReference type="OrthoDB" id="5918172at2759"/>
<evidence type="ECO:0000313" key="9">
    <source>
        <dbReference type="EMBL" id="KAH7639470.1"/>
    </source>
</evidence>
<dbReference type="EMBL" id="ASGP02000002">
    <property type="protein sequence ID" value="KAH9521884.1"/>
    <property type="molecule type" value="Genomic_DNA"/>
</dbReference>
<dbReference type="Gene3D" id="3.30.40.150">
    <property type="entry name" value="TRAF-like zinc-finger, N-terminal subdomain"/>
    <property type="match status" value="1"/>
</dbReference>
<dbReference type="Pfam" id="PF15966">
    <property type="entry name" value="F-box_4"/>
    <property type="match status" value="1"/>
</dbReference>
<feature type="region of interest" description="Disordered" evidence="6">
    <location>
        <begin position="404"/>
        <end position="428"/>
    </location>
</feature>